<dbReference type="PANTHER" id="PTHR44936:SF5">
    <property type="entry name" value="SENSOR HISTIDINE KINASE ENVZ"/>
    <property type="match status" value="1"/>
</dbReference>
<evidence type="ECO:0000256" key="16">
    <source>
        <dbReference type="SAM" id="Phobius"/>
    </source>
</evidence>
<dbReference type="PRINTS" id="PR00344">
    <property type="entry name" value="BCTRLSENSOR"/>
</dbReference>
<dbReference type="SUPFAM" id="SSF47384">
    <property type="entry name" value="Homodimeric domain of signal transducing histidine kinase"/>
    <property type="match status" value="1"/>
</dbReference>
<dbReference type="InterPro" id="IPR004358">
    <property type="entry name" value="Sig_transdc_His_kin-like_C"/>
</dbReference>
<dbReference type="SMART" id="SM00388">
    <property type="entry name" value="HisKA"/>
    <property type="match status" value="1"/>
</dbReference>
<feature type="compositionally biased region" description="Gly residues" evidence="15">
    <location>
        <begin position="285"/>
        <end position="302"/>
    </location>
</feature>
<dbReference type="SMART" id="SM00304">
    <property type="entry name" value="HAMP"/>
    <property type="match status" value="1"/>
</dbReference>
<dbReference type="GO" id="GO:0005524">
    <property type="term" value="F:ATP binding"/>
    <property type="evidence" value="ECO:0007669"/>
    <property type="project" value="UniProtKB-KW"/>
</dbReference>
<dbReference type="InterPro" id="IPR050980">
    <property type="entry name" value="2C_sensor_his_kinase"/>
</dbReference>
<keyword evidence="4" id="KW-1003">Cell membrane</keyword>
<keyword evidence="14 16" id="KW-0472">Membrane</keyword>
<comment type="catalytic activity">
    <reaction evidence="1">
        <text>ATP + protein L-histidine = ADP + protein N-phospho-L-histidine.</text>
        <dbReference type="EC" id="2.7.13.3"/>
    </reaction>
</comment>
<keyword evidence="9" id="KW-0547">Nucleotide-binding</keyword>
<evidence type="ECO:0000313" key="20">
    <source>
        <dbReference type="Proteomes" id="UP001218231"/>
    </source>
</evidence>
<dbReference type="InterPro" id="IPR003661">
    <property type="entry name" value="HisK_dim/P_dom"/>
</dbReference>
<dbReference type="SMART" id="SM00387">
    <property type="entry name" value="HATPase_c"/>
    <property type="match status" value="1"/>
</dbReference>
<dbReference type="Pfam" id="PF00672">
    <property type="entry name" value="HAMP"/>
    <property type="match status" value="1"/>
</dbReference>
<feature type="compositionally biased region" description="Gly residues" evidence="15">
    <location>
        <begin position="203"/>
        <end position="242"/>
    </location>
</feature>
<feature type="compositionally biased region" description="Gly residues" evidence="15">
    <location>
        <begin position="181"/>
        <end position="196"/>
    </location>
</feature>
<evidence type="ECO:0000256" key="15">
    <source>
        <dbReference type="SAM" id="MobiDB-lite"/>
    </source>
</evidence>
<evidence type="ECO:0000259" key="18">
    <source>
        <dbReference type="PROSITE" id="PS50885"/>
    </source>
</evidence>
<evidence type="ECO:0000256" key="3">
    <source>
        <dbReference type="ARBA" id="ARBA00012438"/>
    </source>
</evidence>
<name>A0ABY7TW54_9SPHN</name>
<keyword evidence="6" id="KW-0597">Phosphoprotein</keyword>
<reference evidence="19 20" key="1">
    <citation type="submission" date="2023-02" db="EMBL/GenBank/DDBJ databases">
        <title>Genome sequence of Novosphingobium humi KACC 19094.</title>
        <authorList>
            <person name="Kim S."/>
            <person name="Heo J."/>
            <person name="Kwon S.-W."/>
        </authorList>
    </citation>
    <scope>NUCLEOTIDE SEQUENCE [LARGE SCALE GENOMIC DNA]</scope>
    <source>
        <strain evidence="19 20">KACC 19094</strain>
    </source>
</reference>
<protein>
    <recommendedName>
        <fullName evidence="3">histidine kinase</fullName>
        <ecNumber evidence="3">2.7.13.3</ecNumber>
    </recommendedName>
</protein>
<evidence type="ECO:0000256" key="7">
    <source>
        <dbReference type="ARBA" id="ARBA00022679"/>
    </source>
</evidence>
<dbReference type="RefSeq" id="WP_273617835.1">
    <property type="nucleotide sequence ID" value="NZ_CP117417.1"/>
</dbReference>
<keyword evidence="7" id="KW-0808">Transferase</keyword>
<dbReference type="Proteomes" id="UP001218231">
    <property type="component" value="Chromosome"/>
</dbReference>
<keyword evidence="20" id="KW-1185">Reference proteome</keyword>
<organism evidence="19 20">
    <name type="scientific">Novosphingobium humi</name>
    <dbReference type="NCBI Taxonomy" id="2282397"/>
    <lineage>
        <taxon>Bacteria</taxon>
        <taxon>Pseudomonadati</taxon>
        <taxon>Pseudomonadota</taxon>
        <taxon>Alphaproteobacteria</taxon>
        <taxon>Sphingomonadales</taxon>
        <taxon>Sphingomonadaceae</taxon>
        <taxon>Novosphingobium</taxon>
    </lineage>
</organism>
<feature type="domain" description="Histidine kinase" evidence="17">
    <location>
        <begin position="530"/>
        <end position="727"/>
    </location>
</feature>
<feature type="region of interest" description="Disordered" evidence="15">
    <location>
        <begin position="341"/>
        <end position="399"/>
    </location>
</feature>
<dbReference type="InterPro" id="IPR003594">
    <property type="entry name" value="HATPase_dom"/>
</dbReference>
<dbReference type="CDD" id="cd06225">
    <property type="entry name" value="HAMP"/>
    <property type="match status" value="1"/>
</dbReference>
<feature type="transmembrane region" description="Helical" evidence="16">
    <location>
        <begin position="450"/>
        <end position="469"/>
    </location>
</feature>
<keyword evidence="5" id="KW-0997">Cell inner membrane</keyword>
<proteinExistence type="predicted"/>
<dbReference type="InterPro" id="IPR005467">
    <property type="entry name" value="His_kinase_dom"/>
</dbReference>
<sequence>MAAYSFRRRLALPLGLQMLGLLVGVLIVAQCATLALTVLIPPASPQRWDLEAVARMLLSHGLRPNGAESDNLEIRAMKGPPDISGSGWLVSETSREALARRLGQRLDHVVLAFYTQLPVGGVAVPAGGSRGPMALSDPEDGDLLSGLLSGAIGTAHAQGMHGGPLGGGAAGNGFPGGGFPGGGFPGGGFPGGGFPGGRFPAGHPGGGMPGGGVPGGGPPGGHHPAGGAPGGGAPGGGQGGHAPGADPAGNAPANPAPHSAAPTAASSGQQSQTGGSARITAPGATGPGAAGQGPGGPSVNGGVNGGAIGPAMVAPMASLGNPGPASVPTAAMPPIALPRAPAAPAVRPRAADPGAAHDDAPQAEGAASARAAPSAPAGPAPDGPRAAMPDSAPLGVPQPIPFREGKGVLSFTTPPFIEGDFVAAMRQDDGTWIAVAPRAEPFPNRWQKRVMLWFVLSLLITVPLALMFARRIVKPLEGFARAAEVLGRDPSANVVPLSGPAEVGRAAHAFNQMRDRLRAFVDDRTAMVGAISHDLRTPLTRLRFRLEDVPDEQRDALLAEVDEMEMMISQVIAFIREASTPGARQRLDLATLVADAVEDARVMGDRVRLDMATPIRVEVDPLGIRRLLGNLLENALKYGQQARVRVLVNEQGAVAEIVDDGPGIPQEDRERAFEPFFRCEQAIESDKPGSGLGLAVCRSIARAHGGDVLLEQREEGFVAKLVLPTLYDDMMPKAA</sequence>
<dbReference type="InterPro" id="IPR036890">
    <property type="entry name" value="HATPase_C_sf"/>
</dbReference>
<keyword evidence="11 19" id="KW-0067">ATP-binding</keyword>
<evidence type="ECO:0000256" key="8">
    <source>
        <dbReference type="ARBA" id="ARBA00022692"/>
    </source>
</evidence>
<dbReference type="Gene3D" id="1.10.287.130">
    <property type="match status" value="1"/>
</dbReference>
<keyword evidence="8 16" id="KW-0812">Transmembrane</keyword>
<dbReference type="EMBL" id="CP117417">
    <property type="protein sequence ID" value="WCT77463.1"/>
    <property type="molecule type" value="Genomic_DNA"/>
</dbReference>
<evidence type="ECO:0000313" key="19">
    <source>
        <dbReference type="EMBL" id="WCT77463.1"/>
    </source>
</evidence>
<evidence type="ECO:0000256" key="2">
    <source>
        <dbReference type="ARBA" id="ARBA00004429"/>
    </source>
</evidence>
<evidence type="ECO:0000256" key="6">
    <source>
        <dbReference type="ARBA" id="ARBA00022553"/>
    </source>
</evidence>
<feature type="domain" description="HAMP" evidence="18">
    <location>
        <begin position="470"/>
        <end position="522"/>
    </location>
</feature>
<evidence type="ECO:0000259" key="17">
    <source>
        <dbReference type="PROSITE" id="PS50109"/>
    </source>
</evidence>
<keyword evidence="12 16" id="KW-1133">Transmembrane helix</keyword>
<evidence type="ECO:0000256" key="9">
    <source>
        <dbReference type="ARBA" id="ARBA00022741"/>
    </source>
</evidence>
<dbReference type="PANTHER" id="PTHR44936">
    <property type="entry name" value="SENSOR PROTEIN CREC"/>
    <property type="match status" value="1"/>
</dbReference>
<evidence type="ECO:0000256" key="4">
    <source>
        <dbReference type="ARBA" id="ARBA00022475"/>
    </source>
</evidence>
<keyword evidence="10" id="KW-0418">Kinase</keyword>
<evidence type="ECO:0000256" key="11">
    <source>
        <dbReference type="ARBA" id="ARBA00022840"/>
    </source>
</evidence>
<keyword evidence="13" id="KW-0902">Two-component regulatory system</keyword>
<feature type="region of interest" description="Disordered" evidence="15">
    <location>
        <begin position="181"/>
        <end position="302"/>
    </location>
</feature>
<dbReference type="Pfam" id="PF02518">
    <property type="entry name" value="HATPase_c"/>
    <property type="match status" value="1"/>
</dbReference>
<dbReference type="EC" id="2.7.13.3" evidence="3"/>
<dbReference type="InterPro" id="IPR036097">
    <property type="entry name" value="HisK_dim/P_sf"/>
</dbReference>
<accession>A0ABY7TW54</accession>
<feature type="compositionally biased region" description="Low complexity" evidence="15">
    <location>
        <begin position="243"/>
        <end position="284"/>
    </location>
</feature>
<comment type="subcellular location">
    <subcellularLocation>
        <location evidence="2">Cell inner membrane</location>
        <topology evidence="2">Multi-pass membrane protein</topology>
    </subcellularLocation>
</comment>
<dbReference type="CDD" id="cd00075">
    <property type="entry name" value="HATPase"/>
    <property type="match status" value="1"/>
</dbReference>
<feature type="compositionally biased region" description="Low complexity" evidence="15">
    <location>
        <begin position="341"/>
        <end position="354"/>
    </location>
</feature>
<evidence type="ECO:0000256" key="1">
    <source>
        <dbReference type="ARBA" id="ARBA00000085"/>
    </source>
</evidence>
<dbReference type="CDD" id="cd00082">
    <property type="entry name" value="HisKA"/>
    <property type="match status" value="1"/>
</dbReference>
<evidence type="ECO:0000256" key="12">
    <source>
        <dbReference type="ARBA" id="ARBA00022989"/>
    </source>
</evidence>
<evidence type="ECO:0000256" key="5">
    <source>
        <dbReference type="ARBA" id="ARBA00022519"/>
    </source>
</evidence>
<evidence type="ECO:0000256" key="13">
    <source>
        <dbReference type="ARBA" id="ARBA00023012"/>
    </source>
</evidence>
<dbReference type="SUPFAM" id="SSF55874">
    <property type="entry name" value="ATPase domain of HSP90 chaperone/DNA topoisomerase II/histidine kinase"/>
    <property type="match status" value="1"/>
</dbReference>
<feature type="compositionally biased region" description="Low complexity" evidence="15">
    <location>
        <begin position="362"/>
        <end position="375"/>
    </location>
</feature>
<dbReference type="PROSITE" id="PS50109">
    <property type="entry name" value="HIS_KIN"/>
    <property type="match status" value="1"/>
</dbReference>
<gene>
    <name evidence="19" type="ORF">PQ457_00255</name>
</gene>
<dbReference type="Gene3D" id="3.30.565.10">
    <property type="entry name" value="Histidine kinase-like ATPase, C-terminal domain"/>
    <property type="match status" value="1"/>
</dbReference>
<evidence type="ECO:0000256" key="14">
    <source>
        <dbReference type="ARBA" id="ARBA00023136"/>
    </source>
</evidence>
<dbReference type="PROSITE" id="PS50885">
    <property type="entry name" value="HAMP"/>
    <property type="match status" value="1"/>
</dbReference>
<dbReference type="InterPro" id="IPR003660">
    <property type="entry name" value="HAMP_dom"/>
</dbReference>
<evidence type="ECO:0000256" key="10">
    <source>
        <dbReference type="ARBA" id="ARBA00022777"/>
    </source>
</evidence>
<dbReference type="SUPFAM" id="SSF158472">
    <property type="entry name" value="HAMP domain-like"/>
    <property type="match status" value="1"/>
</dbReference>